<dbReference type="AlphaFoldDB" id="A0A097R4I1"/>
<dbReference type="RefSeq" id="WP_025797634.1">
    <property type="nucleotide sequence ID" value="NZ_CP009706.1"/>
</dbReference>
<evidence type="ECO:0000313" key="1">
    <source>
        <dbReference type="EMBL" id="AIU73640.1"/>
    </source>
</evidence>
<dbReference type="OrthoDB" id="6457712at2"/>
<dbReference type="EMBL" id="CP009706">
    <property type="protein sequence ID" value="AIU73640.1"/>
    <property type="molecule type" value="Genomic_DNA"/>
</dbReference>
<sequence length="107" mass="11411">MNSNMFELTKTIKAAVSGGSSGITDAIFAAGYRKPDRSVEDAVMLTIETLAGFEGADIPWEQWPKSLDGILVNELNELIEVECHNADGSAAHIAKAVLSAGYRKVGE</sequence>
<proteinExistence type="predicted"/>
<dbReference type="KEGG" id="hav:AT03_15410"/>
<keyword evidence="2" id="KW-1185">Reference proteome</keyword>
<protein>
    <submittedName>
        <fullName evidence="1">Uncharacterized protein</fullName>
    </submittedName>
</protein>
<dbReference type="GeneID" id="69637922"/>
<accession>A0A097R4I1</accession>
<dbReference type="eggNOG" id="ENOG5033K6F">
    <property type="taxonomic scope" value="Bacteria"/>
</dbReference>
<dbReference type="HOGENOM" id="CLU_2235546_0_0_6"/>
<organism evidence="1 2">
    <name type="scientific">Hafnia alvei FB1</name>
    <dbReference type="NCBI Taxonomy" id="1453496"/>
    <lineage>
        <taxon>Bacteria</taxon>
        <taxon>Pseudomonadati</taxon>
        <taxon>Pseudomonadota</taxon>
        <taxon>Gammaproteobacteria</taxon>
        <taxon>Enterobacterales</taxon>
        <taxon>Hafniaceae</taxon>
        <taxon>Hafnia</taxon>
    </lineage>
</organism>
<gene>
    <name evidence="1" type="ORF">AT03_15410</name>
</gene>
<reference evidence="1 2" key="1">
    <citation type="journal article" date="2014" name="Gut Pathog.">
        <title>Gene clusters of Hafnia alvei strain FB1 important in survival and pathogenesis: a draft genome perspective.</title>
        <authorList>
            <person name="Tan J.Y."/>
            <person name="Yin W.F."/>
            <person name="Chan K.G."/>
        </authorList>
    </citation>
    <scope>NUCLEOTIDE SEQUENCE [LARGE SCALE GENOMIC DNA]</scope>
    <source>
        <strain evidence="1 2">FB1</strain>
    </source>
</reference>
<evidence type="ECO:0000313" key="2">
    <source>
        <dbReference type="Proteomes" id="UP000029986"/>
    </source>
</evidence>
<dbReference type="Proteomes" id="UP000029986">
    <property type="component" value="Chromosome"/>
</dbReference>
<dbReference type="PATRIC" id="fig|1453496.5.peg.3153"/>
<name>A0A097R4I1_HAFAL</name>